<keyword evidence="3" id="KW-1185">Reference proteome</keyword>
<gene>
    <name evidence="2" type="ORF">FJT64_025076</name>
</gene>
<reference evidence="2 3" key="1">
    <citation type="submission" date="2019-07" db="EMBL/GenBank/DDBJ databases">
        <title>Draft genome assembly of a fouling barnacle, Amphibalanus amphitrite (Darwin, 1854): The first reference genome for Thecostraca.</title>
        <authorList>
            <person name="Kim W."/>
        </authorList>
    </citation>
    <scope>NUCLEOTIDE SEQUENCE [LARGE SCALE GENOMIC DNA]</scope>
    <source>
        <strain evidence="2">SNU_AA5</strain>
        <tissue evidence="2">Soma without cirri and trophi</tissue>
    </source>
</reference>
<dbReference type="OrthoDB" id="10683346at2759"/>
<accession>A0A6A4WCI3</accession>
<dbReference type="Proteomes" id="UP000440578">
    <property type="component" value="Unassembled WGS sequence"/>
</dbReference>
<organism evidence="2 3">
    <name type="scientific">Amphibalanus amphitrite</name>
    <name type="common">Striped barnacle</name>
    <name type="synonym">Balanus amphitrite</name>
    <dbReference type="NCBI Taxonomy" id="1232801"/>
    <lineage>
        <taxon>Eukaryota</taxon>
        <taxon>Metazoa</taxon>
        <taxon>Ecdysozoa</taxon>
        <taxon>Arthropoda</taxon>
        <taxon>Crustacea</taxon>
        <taxon>Multicrustacea</taxon>
        <taxon>Cirripedia</taxon>
        <taxon>Thoracica</taxon>
        <taxon>Thoracicalcarea</taxon>
        <taxon>Balanomorpha</taxon>
        <taxon>Balanoidea</taxon>
        <taxon>Balanidae</taxon>
        <taxon>Amphibalaninae</taxon>
        <taxon>Amphibalanus</taxon>
    </lineage>
</organism>
<proteinExistence type="predicted"/>
<evidence type="ECO:0000256" key="1">
    <source>
        <dbReference type="SAM" id="MobiDB-lite"/>
    </source>
</evidence>
<evidence type="ECO:0000313" key="2">
    <source>
        <dbReference type="EMBL" id="KAF0302909.1"/>
    </source>
</evidence>
<comment type="caution">
    <text evidence="2">The sequence shown here is derived from an EMBL/GenBank/DDBJ whole genome shotgun (WGS) entry which is preliminary data.</text>
</comment>
<sequence>MFRSRPVQRFPSQSVVRRSLDAGRFLRCLDFREYLHTMWLSECAFWDVQAKLVRSSPMRQTLRAMFESVVEPVRQLDFGEMCERLALSGQSYAEDAGQRFSLIIAPRLPAAAAAQLYEKLHRVLERAFDLFLVGSEAVELQEPTAYYDSTSSEDEEWTSSTQMKLSASTEDIIAKR</sequence>
<protein>
    <submittedName>
        <fullName evidence="2">Uncharacterized protein</fullName>
    </submittedName>
</protein>
<feature type="region of interest" description="Disordered" evidence="1">
    <location>
        <begin position="147"/>
        <end position="176"/>
    </location>
</feature>
<dbReference type="EMBL" id="VIIS01001001">
    <property type="protein sequence ID" value="KAF0302909.1"/>
    <property type="molecule type" value="Genomic_DNA"/>
</dbReference>
<dbReference type="AlphaFoldDB" id="A0A6A4WCI3"/>
<evidence type="ECO:0000313" key="3">
    <source>
        <dbReference type="Proteomes" id="UP000440578"/>
    </source>
</evidence>
<name>A0A6A4WCI3_AMPAM</name>